<sequence>MVCCDALAIPLCLLISMVLRLGGPAQVSSYGYWPYLLITAITVIVFHLSGLYRAVIRFIDKHLLIKSGLALAAVTLVTYLTAALFNDQRLPRTALMIYWFITFTYVVCSRMLARDFLRTHTGLLRRNKRNIAIFGAGEHGAQLALSMRASEKYQPLCFFDDKHIFKHHTVAGLKVYSSARVAEIIEEKSIQLIVLAIPHASRQRRRQVMSMLSETGCQVKMLSSLVELSDDKVSAQAIREVKIEDLLGRDMVPPQEDLFAQCVRGRQVLVTGAGGSIGSELCRQIAALHPTRLCLLDHSEYALFMIEQELRVRFPDLALTPYLGSVCDAPLVERILRENQIGTIYHAAAYKHVPLVESNVIEGIRNNVIGAQVIAAAAAKYQVPTCVLISSDKAVRPTNIMGASKRIAELIFQAAALQSTTTTFCMVRFGNVLGSSGSVVPYFQAQIANGGPITITHPDITRYFMLIPEAAQLVMQAGSMARGGEVFVLDMGEPIRIIDLARTMIGLVGLTEKNAEFPDNEIEIKYIGLRPGEKLYEELLIGGESQPSEHPRIMVTTEYALEPAVLAQLLNTLSQACATLDEQRVKDVVRDIVPEYAPQAAVSSPAAPPAPSDDAPQRETVPMVA</sequence>
<keyword evidence="6" id="KW-1185">Reference proteome</keyword>
<protein>
    <submittedName>
        <fullName evidence="5">Polysaccharide biosynthesis protein</fullName>
    </submittedName>
</protein>
<evidence type="ECO:0000256" key="2">
    <source>
        <dbReference type="SAM" id="MobiDB-lite"/>
    </source>
</evidence>
<organism evidence="5 6">
    <name type="scientific">Duganella lactea</name>
    <dbReference type="NCBI Taxonomy" id="2692173"/>
    <lineage>
        <taxon>Bacteria</taxon>
        <taxon>Pseudomonadati</taxon>
        <taxon>Pseudomonadota</taxon>
        <taxon>Betaproteobacteria</taxon>
        <taxon>Burkholderiales</taxon>
        <taxon>Oxalobacteraceae</taxon>
        <taxon>Telluria group</taxon>
        <taxon>Duganella</taxon>
    </lineage>
</organism>
<dbReference type="CDD" id="cd05237">
    <property type="entry name" value="UDP_invert_4-6DH_SDR_e"/>
    <property type="match status" value="1"/>
</dbReference>
<accession>A0ABW9VBV9</accession>
<comment type="caution">
    <text evidence="5">The sequence shown here is derived from an EMBL/GenBank/DDBJ whole genome shotgun (WGS) entry which is preliminary data.</text>
</comment>
<feature type="transmembrane region" description="Helical" evidence="3">
    <location>
        <begin position="32"/>
        <end position="51"/>
    </location>
</feature>
<keyword evidence="3" id="KW-0812">Transmembrane</keyword>
<dbReference type="SUPFAM" id="SSF51735">
    <property type="entry name" value="NAD(P)-binding Rossmann-fold domains"/>
    <property type="match status" value="1"/>
</dbReference>
<dbReference type="Pfam" id="PF13727">
    <property type="entry name" value="CoA_binding_3"/>
    <property type="match status" value="1"/>
</dbReference>
<evidence type="ECO:0000313" key="5">
    <source>
        <dbReference type="EMBL" id="MYM36159.1"/>
    </source>
</evidence>
<dbReference type="EMBL" id="WWCO01000012">
    <property type="protein sequence ID" value="MYM36159.1"/>
    <property type="molecule type" value="Genomic_DNA"/>
</dbReference>
<evidence type="ECO:0000259" key="4">
    <source>
        <dbReference type="Pfam" id="PF02719"/>
    </source>
</evidence>
<dbReference type="InterPro" id="IPR003869">
    <property type="entry name" value="Polysac_CapD-like"/>
</dbReference>
<keyword evidence="3" id="KW-0472">Membrane</keyword>
<feature type="transmembrane region" description="Helical" evidence="3">
    <location>
        <begin position="97"/>
        <end position="117"/>
    </location>
</feature>
<reference evidence="5 6" key="1">
    <citation type="submission" date="2019-12" db="EMBL/GenBank/DDBJ databases">
        <title>Novel species isolated from a subtropical stream in China.</title>
        <authorList>
            <person name="Lu H."/>
        </authorList>
    </citation>
    <scope>NUCLEOTIDE SEQUENCE [LARGE SCALE GENOMIC DNA]</scope>
    <source>
        <strain evidence="5 6">FT94W</strain>
    </source>
</reference>
<dbReference type="PANTHER" id="PTHR43318:SF1">
    <property type="entry name" value="POLYSACCHARIDE BIOSYNTHESIS PROTEIN EPSC-RELATED"/>
    <property type="match status" value="1"/>
</dbReference>
<dbReference type="InterPro" id="IPR051203">
    <property type="entry name" value="Polysaccharide_Synthase-Rel"/>
</dbReference>
<dbReference type="Pfam" id="PF02719">
    <property type="entry name" value="Polysacc_synt_2"/>
    <property type="match status" value="1"/>
</dbReference>
<keyword evidence="3" id="KW-1133">Transmembrane helix</keyword>
<dbReference type="SUPFAM" id="SSF53335">
    <property type="entry name" value="S-adenosyl-L-methionine-dependent methyltransferases"/>
    <property type="match status" value="1"/>
</dbReference>
<evidence type="ECO:0000256" key="1">
    <source>
        <dbReference type="ARBA" id="ARBA00007430"/>
    </source>
</evidence>
<dbReference type="PANTHER" id="PTHR43318">
    <property type="entry name" value="UDP-N-ACETYLGLUCOSAMINE 4,6-DEHYDRATASE"/>
    <property type="match status" value="1"/>
</dbReference>
<dbReference type="Proteomes" id="UP000449678">
    <property type="component" value="Unassembled WGS sequence"/>
</dbReference>
<dbReference type="InterPro" id="IPR029063">
    <property type="entry name" value="SAM-dependent_MTases_sf"/>
</dbReference>
<feature type="region of interest" description="Disordered" evidence="2">
    <location>
        <begin position="599"/>
        <end position="625"/>
    </location>
</feature>
<feature type="domain" description="Polysaccharide biosynthesis protein CapD-like" evidence="4">
    <location>
        <begin position="268"/>
        <end position="556"/>
    </location>
</feature>
<name>A0ABW9VBV9_9BURK</name>
<dbReference type="Gene3D" id="3.40.50.720">
    <property type="entry name" value="NAD(P)-binding Rossmann-like Domain"/>
    <property type="match status" value="2"/>
</dbReference>
<comment type="similarity">
    <text evidence="1">Belongs to the polysaccharide synthase family.</text>
</comment>
<gene>
    <name evidence="5" type="ORF">GTP38_17650</name>
</gene>
<evidence type="ECO:0000256" key="3">
    <source>
        <dbReference type="SAM" id="Phobius"/>
    </source>
</evidence>
<dbReference type="InterPro" id="IPR036291">
    <property type="entry name" value="NAD(P)-bd_dom_sf"/>
</dbReference>
<evidence type="ECO:0000313" key="6">
    <source>
        <dbReference type="Proteomes" id="UP000449678"/>
    </source>
</evidence>
<proteinExistence type="inferred from homology"/>
<feature type="transmembrane region" description="Helical" evidence="3">
    <location>
        <begin position="63"/>
        <end position="85"/>
    </location>
</feature>